<dbReference type="SMART" id="SM00369">
    <property type="entry name" value="LRR_TYP"/>
    <property type="match status" value="8"/>
</dbReference>
<feature type="chain" id="PRO_5046890512" evidence="3">
    <location>
        <begin position="28"/>
        <end position="452"/>
    </location>
</feature>
<name>A0ABP0GW74_CLALP</name>
<accession>A0ABP0GW74</accession>
<dbReference type="InterPro" id="IPR032675">
    <property type="entry name" value="LRR_dom_sf"/>
</dbReference>
<proteinExistence type="predicted"/>
<dbReference type="PANTHER" id="PTHR45712">
    <property type="entry name" value="AGAP008170-PA"/>
    <property type="match status" value="1"/>
</dbReference>
<keyword evidence="5" id="KW-1185">Reference proteome</keyword>
<keyword evidence="1" id="KW-0433">Leucine-rich repeat</keyword>
<reference evidence="4 5" key="1">
    <citation type="submission" date="2024-02" db="EMBL/GenBank/DDBJ databases">
        <authorList>
            <person name="Daric V."/>
            <person name="Darras S."/>
        </authorList>
    </citation>
    <scope>NUCLEOTIDE SEQUENCE [LARGE SCALE GENOMIC DNA]</scope>
</reference>
<dbReference type="InterPro" id="IPR001611">
    <property type="entry name" value="Leu-rich_rpt"/>
</dbReference>
<dbReference type="EMBL" id="CAWYQH010000141">
    <property type="protein sequence ID" value="CAK8695059.1"/>
    <property type="molecule type" value="Genomic_DNA"/>
</dbReference>
<gene>
    <name evidence="4" type="ORF">CVLEPA_LOCUS28354</name>
</gene>
<keyword evidence="3" id="KW-0732">Signal</keyword>
<feature type="signal peptide" evidence="3">
    <location>
        <begin position="1"/>
        <end position="27"/>
    </location>
</feature>
<dbReference type="Gene3D" id="3.80.10.10">
    <property type="entry name" value="Ribonuclease Inhibitor"/>
    <property type="match status" value="2"/>
</dbReference>
<protein>
    <submittedName>
        <fullName evidence="4">Uncharacterized protein</fullName>
    </submittedName>
</protein>
<dbReference type="Pfam" id="PF13306">
    <property type="entry name" value="LRR_5"/>
    <property type="match status" value="1"/>
</dbReference>
<evidence type="ECO:0000256" key="3">
    <source>
        <dbReference type="SAM" id="SignalP"/>
    </source>
</evidence>
<evidence type="ECO:0000313" key="4">
    <source>
        <dbReference type="EMBL" id="CAK8695059.1"/>
    </source>
</evidence>
<dbReference type="PANTHER" id="PTHR45712:SF22">
    <property type="entry name" value="INSULIN-LIKE GROWTH FACTOR-BINDING PROTEIN COMPLEX ACID LABILE SUBUNIT"/>
    <property type="match status" value="1"/>
</dbReference>
<dbReference type="SUPFAM" id="SSF52058">
    <property type="entry name" value="L domain-like"/>
    <property type="match status" value="2"/>
</dbReference>
<dbReference type="InterPro" id="IPR003591">
    <property type="entry name" value="Leu-rich_rpt_typical-subtyp"/>
</dbReference>
<evidence type="ECO:0000313" key="5">
    <source>
        <dbReference type="Proteomes" id="UP001642483"/>
    </source>
</evidence>
<comment type="caution">
    <text evidence="4">The sequence shown here is derived from an EMBL/GenBank/DDBJ whole genome shotgun (WGS) entry which is preliminary data.</text>
</comment>
<dbReference type="InterPro" id="IPR050333">
    <property type="entry name" value="SLRP"/>
</dbReference>
<keyword evidence="2" id="KW-0677">Repeat</keyword>
<organism evidence="4 5">
    <name type="scientific">Clavelina lepadiformis</name>
    <name type="common">Light-bulb sea squirt</name>
    <name type="synonym">Ascidia lepadiformis</name>
    <dbReference type="NCBI Taxonomy" id="159417"/>
    <lineage>
        <taxon>Eukaryota</taxon>
        <taxon>Metazoa</taxon>
        <taxon>Chordata</taxon>
        <taxon>Tunicata</taxon>
        <taxon>Ascidiacea</taxon>
        <taxon>Aplousobranchia</taxon>
        <taxon>Clavelinidae</taxon>
        <taxon>Clavelina</taxon>
    </lineage>
</organism>
<dbReference type="Proteomes" id="UP001642483">
    <property type="component" value="Unassembled WGS sequence"/>
</dbReference>
<dbReference type="PROSITE" id="PS51450">
    <property type="entry name" value="LRR"/>
    <property type="match status" value="1"/>
</dbReference>
<dbReference type="InterPro" id="IPR026906">
    <property type="entry name" value="LRR_5"/>
</dbReference>
<sequence>MFELGMAYKNFLMCIIIFVFCQRLGHTKKGQRIAYNCWLYTEEMILECFLARLDITLLQLKVPPNTTNISCMHSQLDNANLFQSHILQSAASIEFVNLAYNELTELPEEFFKSNRNLTEINLRNNKLATVPRNLFQFLKELRLIDLSNNFLTSLSGDTFAMNPKLQIVELWKNQLQFVSEELFRNMKEMEKISLSRNHLEFLPSNVFMDLSNLQDLYLFKNKLKCLPSTIFYGAPKLSVIHLGYNNLQILPEDLFAKNMQVTNVKLWANKLTCIPKILFENHKDLESVNFLLRNWGIPINLRQRFSNNQAYNTIYDLQRLLQMYGNDTCIQHSCEWDKSSSTLDCSYRNMSSVEKLRNFCENIRHLKLNGNRLRDSTEIASLLEMQQEVRILELQNNHFSGKLNERMLEKAEYLSSIDLSANQITEISEKFFKYCPFLQVRFFKSYAHTVYS</sequence>
<evidence type="ECO:0000256" key="2">
    <source>
        <dbReference type="ARBA" id="ARBA00022737"/>
    </source>
</evidence>
<dbReference type="Pfam" id="PF13855">
    <property type="entry name" value="LRR_8"/>
    <property type="match status" value="2"/>
</dbReference>
<evidence type="ECO:0000256" key="1">
    <source>
        <dbReference type="ARBA" id="ARBA00022614"/>
    </source>
</evidence>